<keyword evidence="4" id="KW-0808">Transferase</keyword>
<evidence type="ECO:0000313" key="5">
    <source>
        <dbReference type="Proteomes" id="UP001382455"/>
    </source>
</evidence>
<evidence type="ECO:0000259" key="3">
    <source>
        <dbReference type="Pfam" id="PF02397"/>
    </source>
</evidence>
<feature type="transmembrane region" description="Helical" evidence="2">
    <location>
        <begin position="12"/>
        <end position="34"/>
    </location>
</feature>
<accession>A0ABU8ENB4</accession>
<keyword evidence="2" id="KW-1133">Transmembrane helix</keyword>
<dbReference type="EC" id="2.7.8.-" evidence="4"/>
<name>A0ABU8ENB4_9GAMM</name>
<proteinExistence type="inferred from homology"/>
<evidence type="ECO:0000256" key="1">
    <source>
        <dbReference type="ARBA" id="ARBA00006464"/>
    </source>
</evidence>
<dbReference type="Proteomes" id="UP001382455">
    <property type="component" value="Unassembled WGS sequence"/>
</dbReference>
<keyword evidence="2" id="KW-0812">Transmembrane</keyword>
<sequence length="196" mass="22541">MQKLAIRLCDIIFAFLALSLFFPVLLVLAILVAIKMGRPVFFAQKRLGLGGKVITIYKFRSMLNEAVVDDSELEKVNEYTIKYKNDPRITPLGSFLRKTSLDELPQLWNVLVGDMSIVGPRPWVPEEYEKLPKEWFKRLDAKPGITGLAQINGRSDLPMDEIVANDVLWVNKQTIKHYISLIFKTVTYTFKMKNVY</sequence>
<dbReference type="Pfam" id="PF02397">
    <property type="entry name" value="Bac_transf"/>
    <property type="match status" value="1"/>
</dbReference>
<evidence type="ECO:0000256" key="2">
    <source>
        <dbReference type="SAM" id="Phobius"/>
    </source>
</evidence>
<dbReference type="PANTHER" id="PTHR30576:SF0">
    <property type="entry name" value="UNDECAPRENYL-PHOSPHATE N-ACETYLGALACTOSAMINYL 1-PHOSPHATE TRANSFERASE-RELATED"/>
    <property type="match status" value="1"/>
</dbReference>
<dbReference type="RefSeq" id="WP_336434404.1">
    <property type="nucleotide sequence ID" value="NZ_JBAWKS010000001.1"/>
</dbReference>
<comment type="similarity">
    <text evidence="1">Belongs to the bacterial sugar transferase family.</text>
</comment>
<protein>
    <submittedName>
        <fullName evidence="4">Sugar transferase</fullName>
        <ecNumber evidence="4">2.7.8.-</ecNumber>
    </submittedName>
</protein>
<comment type="caution">
    <text evidence="4">The sequence shown here is derived from an EMBL/GenBank/DDBJ whole genome shotgun (WGS) entry which is preliminary data.</text>
</comment>
<keyword evidence="2" id="KW-0472">Membrane</keyword>
<gene>
    <name evidence="4" type="ORF">WAE96_01845</name>
</gene>
<reference evidence="4 5" key="1">
    <citation type="submission" date="2023-12" db="EMBL/GenBank/DDBJ databases">
        <title>Friends and Foes: Symbiotic and Algicidal bacterial influence on Karenia brevis blooms.</title>
        <authorList>
            <person name="Fei C."/>
            <person name="Mohamed A.R."/>
            <person name="Booker A."/>
            <person name="Arshad M."/>
            <person name="Klass S."/>
            <person name="Ahn S."/>
            <person name="Gilbert P.M."/>
            <person name="Heil C.A."/>
            <person name="Martinez J.M."/>
            <person name="Amin S.A."/>
        </authorList>
    </citation>
    <scope>NUCLEOTIDE SEQUENCE [LARGE SCALE GENOMIC DNA]</scope>
    <source>
        <strain evidence="4 5">CE15</strain>
    </source>
</reference>
<dbReference type="EMBL" id="JBAWKS010000001">
    <property type="protein sequence ID" value="MEI4548449.1"/>
    <property type="molecule type" value="Genomic_DNA"/>
</dbReference>
<dbReference type="GO" id="GO:0016740">
    <property type="term" value="F:transferase activity"/>
    <property type="evidence" value="ECO:0007669"/>
    <property type="project" value="UniProtKB-KW"/>
</dbReference>
<dbReference type="InterPro" id="IPR003362">
    <property type="entry name" value="Bact_transf"/>
</dbReference>
<evidence type="ECO:0000313" key="4">
    <source>
        <dbReference type="EMBL" id="MEI4548449.1"/>
    </source>
</evidence>
<feature type="domain" description="Bacterial sugar transferase" evidence="3">
    <location>
        <begin position="7"/>
        <end position="190"/>
    </location>
</feature>
<keyword evidence="5" id="KW-1185">Reference proteome</keyword>
<organism evidence="4 5">
    <name type="scientific">Pseudoalteromonas spongiae</name>
    <dbReference type="NCBI Taxonomy" id="298657"/>
    <lineage>
        <taxon>Bacteria</taxon>
        <taxon>Pseudomonadati</taxon>
        <taxon>Pseudomonadota</taxon>
        <taxon>Gammaproteobacteria</taxon>
        <taxon>Alteromonadales</taxon>
        <taxon>Pseudoalteromonadaceae</taxon>
        <taxon>Pseudoalteromonas</taxon>
    </lineage>
</organism>
<dbReference type="PANTHER" id="PTHR30576">
    <property type="entry name" value="COLANIC BIOSYNTHESIS UDP-GLUCOSE LIPID CARRIER TRANSFERASE"/>
    <property type="match status" value="1"/>
</dbReference>